<dbReference type="AlphaFoldDB" id="A0A5N5QG89"/>
<proteinExistence type="predicted"/>
<dbReference type="Pfam" id="PF14033">
    <property type="entry name" value="DUF4246"/>
    <property type="match status" value="1"/>
</dbReference>
<name>A0A5N5QG89_9AGAM</name>
<comment type="caution">
    <text evidence="3">The sequence shown here is derived from an EMBL/GenBank/DDBJ whole genome shotgun (WGS) entry which is preliminary data.</text>
</comment>
<evidence type="ECO:0000256" key="1">
    <source>
        <dbReference type="SAM" id="MobiDB-lite"/>
    </source>
</evidence>
<keyword evidence="4" id="KW-1185">Reference proteome</keyword>
<feature type="region of interest" description="Disordered" evidence="1">
    <location>
        <begin position="272"/>
        <end position="296"/>
    </location>
</feature>
<reference evidence="3 4" key="1">
    <citation type="journal article" date="2019" name="Fungal Biol. Biotechnol.">
        <title>Draft genome sequence of fastidious pathogen Ceratobasidium theobromae, which causes vascular-streak dieback in Theobroma cacao.</title>
        <authorList>
            <person name="Ali S.S."/>
            <person name="Asman A."/>
            <person name="Shao J."/>
            <person name="Firmansyah A.P."/>
            <person name="Susilo A.W."/>
            <person name="Rosmana A."/>
            <person name="McMahon P."/>
            <person name="Junaid M."/>
            <person name="Guest D."/>
            <person name="Kheng T.Y."/>
            <person name="Meinhardt L.W."/>
            <person name="Bailey B.A."/>
        </authorList>
    </citation>
    <scope>NUCLEOTIDE SEQUENCE [LARGE SCALE GENOMIC DNA]</scope>
    <source>
        <strain evidence="3 4">CT2</strain>
    </source>
</reference>
<evidence type="ECO:0000259" key="2">
    <source>
        <dbReference type="Pfam" id="PF14033"/>
    </source>
</evidence>
<dbReference type="OrthoDB" id="415532at2759"/>
<dbReference type="Proteomes" id="UP000383932">
    <property type="component" value="Unassembled WGS sequence"/>
</dbReference>
<dbReference type="PANTHER" id="PTHR33119:SF1">
    <property type="entry name" value="FE2OG DIOXYGENASE DOMAIN-CONTAINING PROTEIN"/>
    <property type="match status" value="1"/>
</dbReference>
<sequence>MVRAGTWKSTAFGWNGHFDVVGGPPASAKPLVELEMTRMSAELRRQPTWWARFRDENTLALWRAQALAQAKHMDESHVDYVFQELDGYANLRDEESGVEVSCYDRIWQSDKVVSAALRERLIAEVTKLENVPEKEKHWRPDSNGQVLDLVHPSLYPVIYDRTLAYPEDSAANTRTADQLKPYKKPSFGCAWPSVYCISKRFQWLPTDFIVSDDGKSVKSDGYINNIHPIEYAELHKTIKETVAAFVPLFENVLRDSVVDNLKQSVPARTNNTYSYDLTGYPPQPPTGGDSDEDLDEDEYHSHHEYTAEYKEWRDNRPIVLPKVVQGGYKPGSLEQRKVEYSLAGKRIQIIIKLENIHLTAEKPEYPGGSWHIEGMVNESIAAVGIYHYDEENVTKNQLEFRTAVESPTYHGYHDDRGCRLTWGMGCGSPCVNHLGSAHTAKHRCIAFPNSYQHRVSPFELVEKSKPGYRKVLALFLVDPERRRVSTRVVPPQQREWRTTDIAANRALKDGLGKLAPEIVDRIGSMAGGLVTRQEAEEYRLEMIKERKAYDEENNSKWVLAPFDMCG</sequence>
<evidence type="ECO:0000313" key="4">
    <source>
        <dbReference type="Proteomes" id="UP000383932"/>
    </source>
</evidence>
<organism evidence="3 4">
    <name type="scientific">Ceratobasidium theobromae</name>
    <dbReference type="NCBI Taxonomy" id="1582974"/>
    <lineage>
        <taxon>Eukaryota</taxon>
        <taxon>Fungi</taxon>
        <taxon>Dikarya</taxon>
        <taxon>Basidiomycota</taxon>
        <taxon>Agaricomycotina</taxon>
        <taxon>Agaricomycetes</taxon>
        <taxon>Cantharellales</taxon>
        <taxon>Ceratobasidiaceae</taxon>
        <taxon>Ceratobasidium</taxon>
    </lineage>
</organism>
<protein>
    <submittedName>
        <fullName evidence="3">Filamentous muscle protein titin-animal</fullName>
    </submittedName>
</protein>
<dbReference type="PANTHER" id="PTHR33119">
    <property type="entry name" value="IFI3P"/>
    <property type="match status" value="1"/>
</dbReference>
<evidence type="ECO:0000313" key="3">
    <source>
        <dbReference type="EMBL" id="KAB5590684.1"/>
    </source>
</evidence>
<feature type="domain" description="DUF4246" evidence="2">
    <location>
        <begin position="76"/>
        <end position="498"/>
    </location>
</feature>
<dbReference type="InterPro" id="IPR049192">
    <property type="entry name" value="DUF4246_C"/>
</dbReference>
<dbReference type="EMBL" id="SSOP01000152">
    <property type="protein sequence ID" value="KAB5590684.1"/>
    <property type="molecule type" value="Genomic_DNA"/>
</dbReference>
<gene>
    <name evidence="3" type="ORF">CTheo_5880</name>
</gene>
<dbReference type="InterPro" id="IPR025340">
    <property type="entry name" value="DUF4246"/>
</dbReference>
<accession>A0A5N5QG89</accession>